<sequence length="140" mass="15186">MGALLLIGAATAGFVINKRRRRSSPNRRPDSRSIIIRAPSPSHCEVEIEHQHADGRQPQAFSTSPSQEQSITVTPTVESEALRLSILLGGGNTPSNPVEDGGRVSDLQRIDVMRRAFAQMLVEHTSPPSYTQASEESPST</sequence>
<dbReference type="Proteomes" id="UP000053477">
    <property type="component" value="Unassembled WGS sequence"/>
</dbReference>
<dbReference type="InParanoid" id="A0A0H2RCN6"/>
<keyword evidence="3" id="KW-1185">Reference proteome</keyword>
<feature type="compositionally biased region" description="Low complexity" evidence="1">
    <location>
        <begin position="32"/>
        <end position="42"/>
    </location>
</feature>
<dbReference type="AlphaFoldDB" id="A0A0H2RCN6"/>
<reference evidence="2 3" key="1">
    <citation type="submission" date="2015-04" db="EMBL/GenBank/DDBJ databases">
        <title>Complete genome sequence of Schizopora paradoxa KUC8140, a cosmopolitan wood degrader in East Asia.</title>
        <authorList>
            <consortium name="DOE Joint Genome Institute"/>
            <person name="Min B."/>
            <person name="Park H."/>
            <person name="Jang Y."/>
            <person name="Kim J.-J."/>
            <person name="Kim K.H."/>
            <person name="Pangilinan J."/>
            <person name="Lipzen A."/>
            <person name="Riley R."/>
            <person name="Grigoriev I.V."/>
            <person name="Spatafora J.W."/>
            <person name="Choi I.-G."/>
        </authorList>
    </citation>
    <scope>NUCLEOTIDE SEQUENCE [LARGE SCALE GENOMIC DNA]</scope>
    <source>
        <strain evidence="2 3">KUC8140</strain>
    </source>
</reference>
<evidence type="ECO:0000313" key="2">
    <source>
        <dbReference type="EMBL" id="KLO09277.1"/>
    </source>
</evidence>
<organism evidence="2 3">
    <name type="scientific">Schizopora paradoxa</name>
    <dbReference type="NCBI Taxonomy" id="27342"/>
    <lineage>
        <taxon>Eukaryota</taxon>
        <taxon>Fungi</taxon>
        <taxon>Dikarya</taxon>
        <taxon>Basidiomycota</taxon>
        <taxon>Agaricomycotina</taxon>
        <taxon>Agaricomycetes</taxon>
        <taxon>Hymenochaetales</taxon>
        <taxon>Schizoporaceae</taxon>
        <taxon>Schizopora</taxon>
    </lineage>
</organism>
<feature type="compositionally biased region" description="Polar residues" evidence="1">
    <location>
        <begin position="59"/>
        <end position="76"/>
    </location>
</feature>
<gene>
    <name evidence="2" type="ORF">SCHPADRAFT_574558</name>
</gene>
<evidence type="ECO:0000313" key="3">
    <source>
        <dbReference type="Proteomes" id="UP000053477"/>
    </source>
</evidence>
<feature type="compositionally biased region" description="Basic and acidic residues" evidence="1">
    <location>
        <begin position="44"/>
        <end position="55"/>
    </location>
</feature>
<evidence type="ECO:0000256" key="1">
    <source>
        <dbReference type="SAM" id="MobiDB-lite"/>
    </source>
</evidence>
<protein>
    <submittedName>
        <fullName evidence="2">Uncharacterized protein</fullName>
    </submittedName>
</protein>
<dbReference type="EMBL" id="KQ086061">
    <property type="protein sequence ID" value="KLO09277.1"/>
    <property type="molecule type" value="Genomic_DNA"/>
</dbReference>
<accession>A0A0H2RCN6</accession>
<name>A0A0H2RCN6_9AGAM</name>
<proteinExistence type="predicted"/>
<feature type="region of interest" description="Disordered" evidence="1">
    <location>
        <begin position="20"/>
        <end position="76"/>
    </location>
</feature>